<evidence type="ECO:0000313" key="2">
    <source>
        <dbReference type="WBParaSite" id="jg10011"/>
    </source>
</evidence>
<accession>A0A915CLV7</accession>
<evidence type="ECO:0000313" key="1">
    <source>
        <dbReference type="Proteomes" id="UP000887574"/>
    </source>
</evidence>
<sequence length="189" mass="21046">MSVKYMFVGNKSENTFQVQAGHQGALLYSNNDDCILNFGDSKFFVTGLIVSLPPSILGRVVPIHSEGAVKYLPQPSVFTGEEEDKLWNRELHNADLNEGLNRVMCNLDRVINENEFAQFFPDIIRMNGLVMHPAVLLPGSDMKDRNRCVTVTNPGLRNHRAQKGMSVGCILVSKICPVITAMVAERKNL</sequence>
<dbReference type="Proteomes" id="UP000887574">
    <property type="component" value="Unplaced"/>
</dbReference>
<proteinExistence type="predicted"/>
<protein>
    <submittedName>
        <fullName evidence="2">Uncharacterized protein</fullName>
    </submittedName>
</protein>
<reference evidence="2" key="1">
    <citation type="submission" date="2022-11" db="UniProtKB">
        <authorList>
            <consortium name="WormBaseParasite"/>
        </authorList>
    </citation>
    <scope>IDENTIFICATION</scope>
</reference>
<name>A0A915CLV7_9BILA</name>
<organism evidence="1 2">
    <name type="scientific">Ditylenchus dipsaci</name>
    <dbReference type="NCBI Taxonomy" id="166011"/>
    <lineage>
        <taxon>Eukaryota</taxon>
        <taxon>Metazoa</taxon>
        <taxon>Ecdysozoa</taxon>
        <taxon>Nematoda</taxon>
        <taxon>Chromadorea</taxon>
        <taxon>Rhabditida</taxon>
        <taxon>Tylenchina</taxon>
        <taxon>Tylenchomorpha</taxon>
        <taxon>Sphaerularioidea</taxon>
        <taxon>Anguinidae</taxon>
        <taxon>Anguininae</taxon>
        <taxon>Ditylenchus</taxon>
    </lineage>
</organism>
<keyword evidence="1" id="KW-1185">Reference proteome</keyword>
<dbReference type="AlphaFoldDB" id="A0A915CLV7"/>
<dbReference type="WBParaSite" id="jg10011">
    <property type="protein sequence ID" value="jg10011"/>
    <property type="gene ID" value="jg10011"/>
</dbReference>